<evidence type="ECO:0000313" key="2">
    <source>
        <dbReference type="Proteomes" id="UP000714915"/>
    </source>
</evidence>
<dbReference type="AlphaFoldDB" id="A0A955RLV8"/>
<evidence type="ECO:0000313" key="1">
    <source>
        <dbReference type="EMBL" id="MCA9386727.1"/>
    </source>
</evidence>
<dbReference type="EMBL" id="JAGQLF010000013">
    <property type="protein sequence ID" value="MCA9386727.1"/>
    <property type="molecule type" value="Genomic_DNA"/>
</dbReference>
<accession>A0A955RLV8</accession>
<reference evidence="1" key="2">
    <citation type="journal article" date="2021" name="Microbiome">
        <title>Successional dynamics and alternative stable states in a saline activated sludge microbial community over 9 years.</title>
        <authorList>
            <person name="Wang Y."/>
            <person name="Ye J."/>
            <person name="Ju F."/>
            <person name="Liu L."/>
            <person name="Boyd J.A."/>
            <person name="Deng Y."/>
            <person name="Parks D.H."/>
            <person name="Jiang X."/>
            <person name="Yin X."/>
            <person name="Woodcroft B.J."/>
            <person name="Tyson G.W."/>
            <person name="Hugenholtz P."/>
            <person name="Polz M.F."/>
            <person name="Zhang T."/>
        </authorList>
    </citation>
    <scope>NUCLEOTIDE SEQUENCE</scope>
    <source>
        <strain evidence="1">HKST-UBA09</strain>
    </source>
</reference>
<sequence length="102" mass="11844">MYRIKLATTSPDIVTFLFQDYVNYQTNEPIIGMQALVIHSMFESTDMPIILKHKKTNDAYTFFFLPLLEELVGLPVEIENELFYIKYGDNKAGVLDQDMDDL</sequence>
<name>A0A955RLV8_9BACT</name>
<protein>
    <submittedName>
        <fullName evidence="1">Uncharacterized protein</fullName>
    </submittedName>
</protein>
<organism evidence="1 2">
    <name type="scientific">Candidatus Dojkabacteria bacterium</name>
    <dbReference type="NCBI Taxonomy" id="2099670"/>
    <lineage>
        <taxon>Bacteria</taxon>
        <taxon>Candidatus Dojkabacteria</taxon>
    </lineage>
</organism>
<gene>
    <name evidence="1" type="ORF">KC669_01705</name>
</gene>
<reference evidence="1" key="1">
    <citation type="submission" date="2020-04" db="EMBL/GenBank/DDBJ databases">
        <authorList>
            <person name="Zhang T."/>
        </authorList>
    </citation>
    <scope>NUCLEOTIDE SEQUENCE</scope>
    <source>
        <strain evidence="1">HKST-UBA09</strain>
    </source>
</reference>
<dbReference type="Proteomes" id="UP000714915">
    <property type="component" value="Unassembled WGS sequence"/>
</dbReference>
<comment type="caution">
    <text evidence="1">The sequence shown here is derived from an EMBL/GenBank/DDBJ whole genome shotgun (WGS) entry which is preliminary data.</text>
</comment>
<proteinExistence type="predicted"/>